<accession>A0A1S7FXX9</accession>
<feature type="signal peptide" evidence="1">
    <location>
        <begin position="1"/>
        <end position="30"/>
    </location>
</feature>
<feature type="chain" id="PRO_5010535517" description="Bacteriocin" evidence="1">
    <location>
        <begin position="31"/>
        <end position="97"/>
    </location>
</feature>
<reference evidence="3" key="1">
    <citation type="submission" date="2015-03" db="EMBL/GenBank/DDBJ databases">
        <authorList>
            <person name="Ferrari E."/>
            <person name="Walter M.C."/>
            <person name="Huptas C."/>
            <person name="Scherer S."/>
            <person name="Mueller-Herbst S."/>
        </authorList>
    </citation>
    <scope>NUCLEOTIDE SEQUENCE [LARGE SCALE GENOMIC DNA]</scope>
    <source>
        <strain evidence="3">LWP01</strain>
    </source>
</reference>
<dbReference type="AlphaFoldDB" id="A0A1S7FXX9"/>
<organism evidence="2 3">
    <name type="scientific">Listeria weihenstephanensis</name>
    <dbReference type="NCBI Taxonomy" id="1006155"/>
    <lineage>
        <taxon>Bacteria</taxon>
        <taxon>Bacillati</taxon>
        <taxon>Bacillota</taxon>
        <taxon>Bacilli</taxon>
        <taxon>Bacillales</taxon>
        <taxon>Listeriaceae</taxon>
        <taxon>Listeria</taxon>
    </lineage>
</organism>
<dbReference type="EMBL" id="CP011102">
    <property type="protein sequence ID" value="AQY52260.1"/>
    <property type="molecule type" value="Genomic_DNA"/>
</dbReference>
<gene>
    <name evidence="2" type="ORF">UE46_15360</name>
</gene>
<evidence type="ECO:0000313" key="3">
    <source>
        <dbReference type="Proteomes" id="UP000223060"/>
    </source>
</evidence>
<dbReference type="KEGG" id="lwi:UE46_15360"/>
<evidence type="ECO:0008006" key="4">
    <source>
        <dbReference type="Google" id="ProtNLM"/>
    </source>
</evidence>
<name>A0A1S7FXX9_9LIST</name>
<keyword evidence="1" id="KW-0732">Signal</keyword>
<protein>
    <recommendedName>
        <fullName evidence="4">Bacteriocin</fullName>
    </recommendedName>
</protein>
<sequence length="97" mass="11147">MNTKRNMYKVILSAILLVALVLAIQPGAYAKTVPYQERFDINSITGKRTYVSSVSRGVSNNAYWYSTSTNKVSSGWNYNRYVSVLTYYDSSTKKYYR</sequence>
<keyword evidence="3" id="KW-1185">Reference proteome</keyword>
<evidence type="ECO:0000256" key="1">
    <source>
        <dbReference type="SAM" id="SignalP"/>
    </source>
</evidence>
<evidence type="ECO:0000313" key="2">
    <source>
        <dbReference type="EMBL" id="AQY52260.1"/>
    </source>
</evidence>
<dbReference type="RefSeq" id="WP_036063164.1">
    <property type="nucleotide sequence ID" value="NZ_CP011102.1"/>
</dbReference>
<dbReference type="Proteomes" id="UP000223060">
    <property type="component" value="Chromosome"/>
</dbReference>
<proteinExistence type="predicted"/>